<name>A0A699ISI7_TANCI</name>
<dbReference type="EMBL" id="BKCJ010311475">
    <property type="protein sequence ID" value="GEZ69738.1"/>
    <property type="molecule type" value="Genomic_DNA"/>
</dbReference>
<proteinExistence type="predicted"/>
<keyword evidence="3" id="KW-0548">Nucleotidyltransferase</keyword>
<feature type="domain" description="Reverse transcriptase Ty1/copia-type" evidence="1">
    <location>
        <begin position="54"/>
        <end position="97"/>
    </location>
</feature>
<dbReference type="AlphaFoldDB" id="A0A699ISI7"/>
<dbReference type="Pfam" id="PF07727">
    <property type="entry name" value="RVT_2"/>
    <property type="match status" value="1"/>
</dbReference>
<gene>
    <name evidence="3" type="ORF">Tci_541711</name>
</gene>
<organism evidence="3">
    <name type="scientific">Tanacetum cinerariifolium</name>
    <name type="common">Dalmatian daisy</name>
    <name type="synonym">Chrysanthemum cinerariifolium</name>
    <dbReference type="NCBI Taxonomy" id="118510"/>
    <lineage>
        <taxon>Eukaryota</taxon>
        <taxon>Viridiplantae</taxon>
        <taxon>Streptophyta</taxon>
        <taxon>Embryophyta</taxon>
        <taxon>Tracheophyta</taxon>
        <taxon>Spermatophyta</taxon>
        <taxon>Magnoliopsida</taxon>
        <taxon>eudicotyledons</taxon>
        <taxon>Gunneridae</taxon>
        <taxon>Pentapetalae</taxon>
        <taxon>asterids</taxon>
        <taxon>campanulids</taxon>
        <taxon>Asterales</taxon>
        <taxon>Asteraceae</taxon>
        <taxon>Asteroideae</taxon>
        <taxon>Anthemideae</taxon>
        <taxon>Anthemidinae</taxon>
        <taxon>Tanacetum</taxon>
    </lineage>
</organism>
<evidence type="ECO:0000259" key="2">
    <source>
        <dbReference type="Pfam" id="PF25597"/>
    </source>
</evidence>
<keyword evidence="3" id="KW-0808">Transferase</keyword>
<evidence type="ECO:0000259" key="1">
    <source>
        <dbReference type="Pfam" id="PF07727"/>
    </source>
</evidence>
<dbReference type="InterPro" id="IPR013103">
    <property type="entry name" value="RVT_2"/>
</dbReference>
<keyword evidence="3" id="KW-0695">RNA-directed DNA polymerase</keyword>
<dbReference type="Pfam" id="PF25597">
    <property type="entry name" value="SH3_retrovirus"/>
    <property type="match status" value="1"/>
</dbReference>
<protein>
    <submittedName>
        <fullName evidence="3">Putative RNA-directed DNA polymerase</fullName>
    </submittedName>
</protein>
<comment type="caution">
    <text evidence="3">The sequence shown here is derived from an EMBL/GenBank/DDBJ whole genome shotgun (WGS) entry which is preliminary data.</text>
</comment>
<accession>A0A699ISI7</accession>
<sequence>MKEKGDPCILVGYSTQFKGYQVYNKRTQLIVKSIHIKFDEIKEMTETSFANNTSGFVLQRQKEKVYVAQPDGFVDLDHPKKVYRLRKALYGLKQAPRA</sequence>
<feature type="non-terminal residue" evidence="3">
    <location>
        <position position="98"/>
    </location>
</feature>
<dbReference type="InterPro" id="IPR057670">
    <property type="entry name" value="SH3_retrovirus"/>
</dbReference>
<reference evidence="3" key="1">
    <citation type="journal article" date="2019" name="Sci. Rep.">
        <title>Draft genome of Tanacetum cinerariifolium, the natural source of mosquito coil.</title>
        <authorList>
            <person name="Yamashiro T."/>
            <person name="Shiraishi A."/>
            <person name="Satake H."/>
            <person name="Nakayama K."/>
        </authorList>
    </citation>
    <scope>NUCLEOTIDE SEQUENCE</scope>
</reference>
<feature type="domain" description="Retroviral polymerase SH3-like" evidence="2">
    <location>
        <begin position="3"/>
        <end position="45"/>
    </location>
</feature>
<dbReference type="GO" id="GO:0003964">
    <property type="term" value="F:RNA-directed DNA polymerase activity"/>
    <property type="evidence" value="ECO:0007669"/>
    <property type="project" value="UniProtKB-KW"/>
</dbReference>
<evidence type="ECO:0000313" key="3">
    <source>
        <dbReference type="EMBL" id="GEZ69738.1"/>
    </source>
</evidence>